<dbReference type="Proteomes" id="UP000024635">
    <property type="component" value="Unassembled WGS sequence"/>
</dbReference>
<evidence type="ECO:0000313" key="4">
    <source>
        <dbReference type="Proteomes" id="UP000024635"/>
    </source>
</evidence>
<keyword evidence="1" id="KW-0812">Transmembrane</keyword>
<feature type="signal peptide" evidence="2">
    <location>
        <begin position="1"/>
        <end position="17"/>
    </location>
</feature>
<evidence type="ECO:0000313" key="3">
    <source>
        <dbReference type="EMBL" id="EYC44557.1"/>
    </source>
</evidence>
<gene>
    <name evidence="3" type="primary">Acey_s0457.g1803</name>
    <name evidence="3" type="ORF">Y032_0457g1803</name>
</gene>
<dbReference type="Pfam" id="PF17641">
    <property type="entry name" value="ASPRs"/>
    <property type="match status" value="1"/>
</dbReference>
<reference evidence="4" key="1">
    <citation type="journal article" date="2015" name="Nat. Genet.">
        <title>The genome and transcriptome of the zoonotic hookworm Ancylostoma ceylanicum identify infection-specific gene families.</title>
        <authorList>
            <person name="Schwarz E.M."/>
            <person name="Hu Y."/>
            <person name="Antoshechkin I."/>
            <person name="Miller M.M."/>
            <person name="Sternberg P.W."/>
            <person name="Aroian R.V."/>
        </authorList>
    </citation>
    <scope>NUCLEOTIDE SEQUENCE</scope>
    <source>
        <strain evidence="4">HY135</strain>
    </source>
</reference>
<dbReference type="InterPro" id="IPR035109">
    <property type="entry name" value="ASPR"/>
</dbReference>
<feature type="chain" id="PRO_5001491331" evidence="2">
    <location>
        <begin position="18"/>
        <end position="126"/>
    </location>
</feature>
<evidence type="ECO:0000256" key="2">
    <source>
        <dbReference type="SAM" id="SignalP"/>
    </source>
</evidence>
<feature type="transmembrane region" description="Helical" evidence="1">
    <location>
        <begin position="82"/>
        <end position="105"/>
    </location>
</feature>
<proteinExistence type="predicted"/>
<comment type="caution">
    <text evidence="3">The sequence shown here is derived from an EMBL/GenBank/DDBJ whole genome shotgun (WGS) entry which is preliminary data.</text>
</comment>
<keyword evidence="2" id="KW-0732">Signal</keyword>
<dbReference type="EMBL" id="JARK01000057">
    <property type="protein sequence ID" value="EYC44557.1"/>
    <property type="molecule type" value="Genomic_DNA"/>
</dbReference>
<name>A0A016WZ97_9BILA</name>
<dbReference type="AlphaFoldDB" id="A0A016WZ97"/>
<keyword evidence="4" id="KW-1185">Reference proteome</keyword>
<keyword evidence="1" id="KW-1133">Transmembrane helix</keyword>
<sequence>MWFAFTILGSVIVLSRAVPKCPELGEYTMQQDVKDHIVPKVLLHSPGKDITDVFSVYDCYLEKMAGEILKDPHKPIKFLESIGIYPLVYSMYVLQAVYSLLALVLTKDSLINVTLHRLVTERVRPT</sequence>
<accession>A0A016WZ97</accession>
<organism evidence="3 4">
    <name type="scientific">Ancylostoma ceylanicum</name>
    <dbReference type="NCBI Taxonomy" id="53326"/>
    <lineage>
        <taxon>Eukaryota</taxon>
        <taxon>Metazoa</taxon>
        <taxon>Ecdysozoa</taxon>
        <taxon>Nematoda</taxon>
        <taxon>Chromadorea</taxon>
        <taxon>Rhabditida</taxon>
        <taxon>Rhabditina</taxon>
        <taxon>Rhabditomorpha</taxon>
        <taxon>Strongyloidea</taxon>
        <taxon>Ancylostomatidae</taxon>
        <taxon>Ancylostomatinae</taxon>
        <taxon>Ancylostoma</taxon>
    </lineage>
</organism>
<protein>
    <submittedName>
        <fullName evidence="3">Uncharacterized protein</fullName>
    </submittedName>
</protein>
<keyword evidence="1" id="KW-0472">Membrane</keyword>
<evidence type="ECO:0000256" key="1">
    <source>
        <dbReference type="SAM" id="Phobius"/>
    </source>
</evidence>